<feature type="chain" id="PRO_5028918788" evidence="2">
    <location>
        <begin position="20"/>
        <end position="308"/>
    </location>
</feature>
<name>A0A7G5XGA8_9BACT</name>
<keyword evidence="2" id="KW-0732">Signal</keyword>
<dbReference type="InterPro" id="IPR019734">
    <property type="entry name" value="TPR_rpt"/>
</dbReference>
<evidence type="ECO:0000313" key="3">
    <source>
        <dbReference type="EMBL" id="QNA44511.1"/>
    </source>
</evidence>
<dbReference type="EMBL" id="CP060007">
    <property type="protein sequence ID" value="QNA44511.1"/>
    <property type="molecule type" value="Genomic_DNA"/>
</dbReference>
<feature type="repeat" description="TPR" evidence="1">
    <location>
        <begin position="149"/>
        <end position="182"/>
    </location>
</feature>
<dbReference type="InterPro" id="IPR011990">
    <property type="entry name" value="TPR-like_helical_dom_sf"/>
</dbReference>
<accession>A0A7G5XGA8</accession>
<gene>
    <name evidence="3" type="ORF">H4075_21035</name>
</gene>
<dbReference type="KEGG" id="lacs:H4075_21035"/>
<evidence type="ECO:0000256" key="2">
    <source>
        <dbReference type="SAM" id="SignalP"/>
    </source>
</evidence>
<feature type="signal peptide" evidence="2">
    <location>
        <begin position="1"/>
        <end position="19"/>
    </location>
</feature>
<protein>
    <submittedName>
        <fullName evidence="3">Tetratricopeptide repeat protein</fullName>
    </submittedName>
</protein>
<evidence type="ECO:0000313" key="4">
    <source>
        <dbReference type="Proteomes" id="UP000515344"/>
    </source>
</evidence>
<dbReference type="RefSeq" id="WP_182802778.1">
    <property type="nucleotide sequence ID" value="NZ_CP060007.1"/>
</dbReference>
<dbReference type="Gene3D" id="1.25.40.10">
    <property type="entry name" value="Tetratricopeptide repeat domain"/>
    <property type="match status" value="1"/>
</dbReference>
<proteinExistence type="predicted"/>
<organism evidence="3 4">
    <name type="scientific">Lacibacter sediminis</name>
    <dbReference type="NCBI Taxonomy" id="2760713"/>
    <lineage>
        <taxon>Bacteria</taxon>
        <taxon>Pseudomonadati</taxon>
        <taxon>Bacteroidota</taxon>
        <taxon>Chitinophagia</taxon>
        <taxon>Chitinophagales</taxon>
        <taxon>Chitinophagaceae</taxon>
        <taxon>Lacibacter</taxon>
    </lineage>
</organism>
<evidence type="ECO:0000256" key="1">
    <source>
        <dbReference type="PROSITE-ProRule" id="PRU00339"/>
    </source>
</evidence>
<keyword evidence="1" id="KW-0802">TPR repeat</keyword>
<dbReference type="SMART" id="SM00028">
    <property type="entry name" value="TPR"/>
    <property type="match status" value="3"/>
</dbReference>
<feature type="repeat" description="TPR" evidence="1">
    <location>
        <begin position="94"/>
        <end position="127"/>
    </location>
</feature>
<dbReference type="PROSITE" id="PS50005">
    <property type="entry name" value="TPR"/>
    <property type="match status" value="3"/>
</dbReference>
<feature type="repeat" description="TPR" evidence="1">
    <location>
        <begin position="60"/>
        <end position="93"/>
    </location>
</feature>
<dbReference type="Proteomes" id="UP000515344">
    <property type="component" value="Chromosome"/>
</dbReference>
<keyword evidence="4" id="KW-1185">Reference proteome</keyword>
<dbReference type="AlphaFoldDB" id="A0A7G5XGA8"/>
<dbReference type="Pfam" id="PF00515">
    <property type="entry name" value="TPR_1"/>
    <property type="match status" value="1"/>
</dbReference>
<dbReference type="SUPFAM" id="SSF48452">
    <property type="entry name" value="TPR-like"/>
    <property type="match status" value="1"/>
</dbReference>
<sequence length="308" mass="35118">MQKLFLFCTLLISFHVLHAQYSICNGKTYPAPVFSDSALLKLNANLQIAKTNYQADSSNADHIIWYGRRLAYLARYDEAIAIFSKGIALHPTDARMYRHRGHRYLTTRCYDKAIADFERAGELIKGKKDQMEPDGIPNAKNTPTSSLQSNIWYHLGLAYYLKRDYAKAEEAYKNCLKVSNNPDMYVATANWYYITLWKLDKVAKANALLKKIHKKTKLIENTDYQTILLIYKGEQNPAEIRTKFLDDTSPLSNAAIGFGLATYYLSIGHAAEGVDLLRRVTEGTQWGSFGYMAAETMLGELHRPHFTF</sequence>
<reference evidence="4" key="1">
    <citation type="submission" date="2020-08" db="EMBL/GenBank/DDBJ databases">
        <title>Lacibacter sp. S13-6-6 genome sequencing.</title>
        <authorList>
            <person name="Jin L."/>
        </authorList>
    </citation>
    <scope>NUCLEOTIDE SEQUENCE [LARGE SCALE GENOMIC DNA]</scope>
    <source>
        <strain evidence="4">S13-6-6</strain>
    </source>
</reference>